<dbReference type="NCBIfam" id="TIGR03025">
    <property type="entry name" value="EPS_sugtrans"/>
    <property type="match status" value="1"/>
</dbReference>
<dbReference type="OrthoDB" id="9808602at2"/>
<comment type="similarity">
    <text evidence="2">Belongs to the bacterial sugar transferase family.</text>
</comment>
<feature type="transmembrane region" description="Helical" evidence="8">
    <location>
        <begin position="5"/>
        <end position="23"/>
    </location>
</feature>
<dbReference type="PANTHER" id="PTHR30576">
    <property type="entry name" value="COLANIC BIOSYNTHESIS UDP-GLUCOSE LIPID CARRIER TRANSFERASE"/>
    <property type="match status" value="1"/>
</dbReference>
<keyword evidence="11" id="KW-1185">Reference proteome</keyword>
<proteinExistence type="inferred from homology"/>
<evidence type="ECO:0000256" key="8">
    <source>
        <dbReference type="SAM" id="Phobius"/>
    </source>
</evidence>
<keyword evidence="3" id="KW-0808">Transferase</keyword>
<feature type="domain" description="Bacterial sugar transferase" evidence="9">
    <location>
        <begin position="260"/>
        <end position="441"/>
    </location>
</feature>
<protein>
    <recommendedName>
        <fullName evidence="9">Bacterial sugar transferase domain-containing protein</fullName>
    </recommendedName>
</protein>
<dbReference type="RefSeq" id="WP_158008000.1">
    <property type="nucleotide sequence ID" value="NZ_LPWF01000010.1"/>
</dbReference>
<evidence type="ECO:0000256" key="6">
    <source>
        <dbReference type="ARBA" id="ARBA00023136"/>
    </source>
</evidence>
<evidence type="ECO:0000256" key="1">
    <source>
        <dbReference type="ARBA" id="ARBA00004141"/>
    </source>
</evidence>
<evidence type="ECO:0000256" key="7">
    <source>
        <dbReference type="ARBA" id="ARBA00023169"/>
    </source>
</evidence>
<keyword evidence="5 8" id="KW-1133">Transmembrane helix</keyword>
<dbReference type="EMBL" id="LPWF01000010">
    <property type="protein sequence ID" value="ODS01018.1"/>
    <property type="molecule type" value="Genomic_DNA"/>
</dbReference>
<evidence type="ECO:0000256" key="2">
    <source>
        <dbReference type="ARBA" id="ARBA00006464"/>
    </source>
</evidence>
<dbReference type="GO" id="GO:0016020">
    <property type="term" value="C:membrane"/>
    <property type="evidence" value="ECO:0007669"/>
    <property type="project" value="UniProtKB-SubCell"/>
</dbReference>
<dbReference type="GO" id="GO:0000271">
    <property type="term" value="P:polysaccharide biosynthetic process"/>
    <property type="evidence" value="ECO:0007669"/>
    <property type="project" value="UniProtKB-KW"/>
</dbReference>
<dbReference type="GO" id="GO:0009242">
    <property type="term" value="P:colanic acid biosynthetic process"/>
    <property type="evidence" value="ECO:0007669"/>
    <property type="project" value="TreeGrafter"/>
</dbReference>
<dbReference type="AlphaFoldDB" id="A0A1E3W5C4"/>
<sequence length="450" mass="50870">MADGLVVVSLSVLAGIAYHFVAYDGPGHILDYAKVGAAVALFRWILQHPVSTISSRPKNSLRYQFYLWNAAFLCLLAFAFLGKISGTYSRGTILLFYLSGLPFLILWQEAWKRFVRQGLYSGRLAVRHGLLLGTMAKVDEFRRKYSPGRSGMIISDTVILPEEALEETPESESILNEALRKTIELVRQSHLDDVVVLLPWSATHAVNACADRLMNSPVSVQLGPEAIFDRFSQVHLSRLGPATMLNLIRPPLTRLEVVSKRIFDFCGALALLVAISPLLVAIAVLIKLDSAGPVLFRQWRHGFNQRQFRIFKFRTMTVAEDGDVVVQAVKDDPRVTSIGRYLRRWNLDELPQLVNVLLGHMSLVGPRPHALTHDREYERQIAFYARRHNIKPGITGWAQVNGFRGITDTEEKMRARVEHDLYYIDNWSIPLDVYILALTVLSPKSFRNAH</sequence>
<feature type="transmembrane region" description="Helical" evidence="8">
    <location>
        <begin position="66"/>
        <end position="82"/>
    </location>
</feature>
<accession>A0A1E3W5C4</accession>
<dbReference type="GO" id="GO:0089702">
    <property type="term" value="F:undecaprenyl-phosphate glucose phosphotransferase activity"/>
    <property type="evidence" value="ECO:0007669"/>
    <property type="project" value="TreeGrafter"/>
</dbReference>
<feature type="transmembrane region" description="Helical" evidence="8">
    <location>
        <begin position="88"/>
        <end position="107"/>
    </location>
</feature>
<dbReference type="InterPro" id="IPR003362">
    <property type="entry name" value="Bact_transf"/>
</dbReference>
<comment type="subcellular location">
    <subcellularLocation>
        <location evidence="1">Membrane</location>
        <topology evidence="1">Multi-pass membrane protein</topology>
    </subcellularLocation>
</comment>
<dbReference type="Pfam" id="PF02397">
    <property type="entry name" value="Bac_transf"/>
    <property type="match status" value="1"/>
</dbReference>
<evidence type="ECO:0000259" key="9">
    <source>
        <dbReference type="Pfam" id="PF02397"/>
    </source>
</evidence>
<evidence type="ECO:0000256" key="5">
    <source>
        <dbReference type="ARBA" id="ARBA00022989"/>
    </source>
</evidence>
<dbReference type="PANTHER" id="PTHR30576:SF21">
    <property type="entry name" value="UDP-GLUCOSE:UNDECAPRENYL-PHOSPHATE GLUCOSE-1-PHOSPHATE TRANSFERASE"/>
    <property type="match status" value="1"/>
</dbReference>
<organism evidence="10 11">
    <name type="scientific">Methyloceanibacter superfactus</name>
    <dbReference type="NCBI Taxonomy" id="1774969"/>
    <lineage>
        <taxon>Bacteria</taxon>
        <taxon>Pseudomonadati</taxon>
        <taxon>Pseudomonadota</taxon>
        <taxon>Alphaproteobacteria</taxon>
        <taxon>Hyphomicrobiales</taxon>
        <taxon>Hyphomicrobiaceae</taxon>
        <taxon>Methyloceanibacter</taxon>
    </lineage>
</organism>
<feature type="transmembrane region" description="Helical" evidence="8">
    <location>
        <begin position="262"/>
        <end position="286"/>
    </location>
</feature>
<dbReference type="Pfam" id="PF13727">
    <property type="entry name" value="CoA_binding_3"/>
    <property type="match status" value="1"/>
</dbReference>
<keyword evidence="4 8" id="KW-0812">Transmembrane</keyword>
<gene>
    <name evidence="10" type="ORF">AUC69_07435</name>
</gene>
<evidence type="ECO:0000313" key="10">
    <source>
        <dbReference type="EMBL" id="ODS01018.1"/>
    </source>
</evidence>
<reference evidence="10 11" key="1">
    <citation type="journal article" date="2016" name="Environ. Microbiol.">
        <title>New Methyloceanibacter diversity from North Sea sediments includes methanotroph containing solely the soluble methane monooxygenase.</title>
        <authorList>
            <person name="Vekeman B."/>
            <person name="Kerckhof F.M."/>
            <person name="Cremers G."/>
            <person name="de Vos P."/>
            <person name="Vandamme P."/>
            <person name="Boon N."/>
            <person name="Op den Camp H.J."/>
            <person name="Heylen K."/>
        </authorList>
    </citation>
    <scope>NUCLEOTIDE SEQUENCE [LARGE SCALE GENOMIC DNA]</scope>
    <source>
        <strain evidence="10 11">R-67175</strain>
    </source>
</reference>
<comment type="caution">
    <text evidence="10">The sequence shown here is derived from an EMBL/GenBank/DDBJ whole genome shotgun (WGS) entry which is preliminary data.</text>
</comment>
<keyword evidence="6 8" id="KW-0472">Membrane</keyword>
<evidence type="ECO:0000256" key="4">
    <source>
        <dbReference type="ARBA" id="ARBA00022692"/>
    </source>
</evidence>
<keyword evidence="7" id="KW-0270">Exopolysaccharide synthesis</keyword>
<name>A0A1E3W5C4_9HYPH</name>
<dbReference type="InterPro" id="IPR017475">
    <property type="entry name" value="EPS_sugar_tfrase"/>
</dbReference>
<evidence type="ECO:0000313" key="11">
    <source>
        <dbReference type="Proteomes" id="UP000094472"/>
    </source>
</evidence>
<dbReference type="Proteomes" id="UP000094472">
    <property type="component" value="Unassembled WGS sequence"/>
</dbReference>
<evidence type="ECO:0000256" key="3">
    <source>
        <dbReference type="ARBA" id="ARBA00022679"/>
    </source>
</evidence>
<dbReference type="STRING" id="1774969.AUC69_07435"/>